<dbReference type="Pfam" id="PF08548">
    <property type="entry name" value="Peptidase_M10_C"/>
    <property type="match status" value="1"/>
</dbReference>
<dbReference type="PANTHER" id="PTHR38340:SF1">
    <property type="entry name" value="S-LAYER PROTEIN"/>
    <property type="match status" value="1"/>
</dbReference>
<dbReference type="PROSITE" id="PS00330">
    <property type="entry name" value="HEMOLYSIN_CALCIUM"/>
    <property type="match status" value="6"/>
</dbReference>
<gene>
    <name evidence="6" type="ORF">NHU_00304</name>
</gene>
<dbReference type="InterPro" id="IPR013858">
    <property type="entry name" value="Peptidase_M10B_C"/>
</dbReference>
<dbReference type="SUPFAM" id="SSF51120">
    <property type="entry name" value="beta-Roll"/>
    <property type="match status" value="5"/>
</dbReference>
<protein>
    <submittedName>
        <fullName evidence="6">Calcium-binding protein</fullName>
    </submittedName>
</protein>
<keyword evidence="3" id="KW-0964">Secreted</keyword>
<sequence length="783" mass="78660">MFTNGNDHETIVPSGSAQTFDALGGFDTVTIDATTLLAGLNGTLLGTTWSSTYNSVSLSIANVEQLVVIGGAGNDAITGDDGNDTLLGGTGNDYLNGEGGTDLINGGVGNDEIWAHGGDTVIGGAGTDMLHLVLGPGAGQSIDLTTGAGTGVTWSGFERIGASLSGGERDVYAGFLLADIDGAGCLHLDYSGTDLGGRTALSVNLDVYGGTIHLSDSSSESFGIYGFDDFDILGSAGNDLIDITEAGGGTVDGGAGNDTIWGSFESSILDGGDGHDQIHGCSDYDILHGGNGNDTIYGYHYSLSELWGDDGDDYLDSGDSDGELHGGAGNDTLIAGEGAPLLDGGSGDDYIYTELGQDRIYGGTGNDTLVITAPYYHIDYDLDISQGGDIRGIEYADITLAEGNDTIRIGIASAYIDETGGTDHLILDYSETDENGRTATAVVFDLAANASIATLTDSSTISCNLDLDLFTVIGSGGHDWIDGSIATQACTFEGGKGADTLLGGSGNDTITGGGGNDTIEGGAGNDRLEGGYGNDRIDAGTGNDILVGGAWDDILNGGSGNDTFLYGTGANGYDMVDGGAGAADRILATADNVTIGLGGLAGVEIVDADGHVGVVLQGSGGHNLLDFSGTTLSGIAHIDGGAGSDTIIGSAGDDVIIGGNGNDNLSGGAGGDILTGMAGADIFDFNVASHSNGANIDRITDFVRGEDLLDLSGIDANSGLAGDQDFDFIGTAAFSGTAGELRADLTAVPGMTVILADINGNGAVNLEIRLDGLYSLAATDFLL</sequence>
<dbReference type="InterPro" id="IPR050557">
    <property type="entry name" value="RTX_toxin/Mannuronan_C5-epim"/>
</dbReference>
<evidence type="ECO:0000259" key="5">
    <source>
        <dbReference type="Pfam" id="PF08548"/>
    </source>
</evidence>
<dbReference type="GO" id="GO:0005615">
    <property type="term" value="C:extracellular space"/>
    <property type="evidence" value="ECO:0007669"/>
    <property type="project" value="InterPro"/>
</dbReference>
<dbReference type="AlphaFoldDB" id="A0A0D6AXV7"/>
<name>A0A0D6AXV7_RHOSU</name>
<comment type="subcellular location">
    <subcellularLocation>
        <location evidence="2">Secreted</location>
    </subcellularLocation>
</comment>
<dbReference type="EMBL" id="AP014800">
    <property type="protein sequence ID" value="BAQ67475.1"/>
    <property type="molecule type" value="Genomic_DNA"/>
</dbReference>
<dbReference type="GO" id="GO:0005509">
    <property type="term" value="F:calcium ion binding"/>
    <property type="evidence" value="ECO:0007669"/>
    <property type="project" value="InterPro"/>
</dbReference>
<reference evidence="6 7" key="1">
    <citation type="submission" date="2015-02" db="EMBL/GenBank/DDBJ databases">
        <title>Genome sequene of Rhodovulum sulfidophilum DSM 2351.</title>
        <authorList>
            <person name="Nagao N."/>
        </authorList>
    </citation>
    <scope>NUCLEOTIDE SEQUENCE [LARGE SCALE GENOMIC DNA]</scope>
    <source>
        <strain evidence="6 7">DSM 2351</strain>
    </source>
</reference>
<organism evidence="6 7">
    <name type="scientific">Rhodovulum sulfidophilum</name>
    <name type="common">Rhodobacter sulfidophilus</name>
    <dbReference type="NCBI Taxonomy" id="35806"/>
    <lineage>
        <taxon>Bacteria</taxon>
        <taxon>Pseudomonadati</taxon>
        <taxon>Pseudomonadota</taxon>
        <taxon>Alphaproteobacteria</taxon>
        <taxon>Rhodobacterales</taxon>
        <taxon>Paracoccaceae</taxon>
        <taxon>Rhodovulum</taxon>
    </lineage>
</organism>
<proteinExistence type="predicted"/>
<accession>A0A0D6AXV7</accession>
<dbReference type="PRINTS" id="PR00313">
    <property type="entry name" value="CABNDNGRPT"/>
</dbReference>
<dbReference type="InterPro" id="IPR001343">
    <property type="entry name" value="Hemolysn_Ca-bd"/>
</dbReference>
<dbReference type="KEGG" id="rsu:NHU_00304"/>
<dbReference type="Pfam" id="PF00353">
    <property type="entry name" value="HemolysinCabind"/>
    <property type="match status" value="6"/>
</dbReference>
<evidence type="ECO:0000256" key="2">
    <source>
        <dbReference type="ARBA" id="ARBA00004613"/>
    </source>
</evidence>
<keyword evidence="4" id="KW-0677">Repeat</keyword>
<comment type="cofactor">
    <cofactor evidence="1">
        <name>Ca(2+)</name>
        <dbReference type="ChEBI" id="CHEBI:29108"/>
    </cofactor>
</comment>
<dbReference type="InterPro" id="IPR011049">
    <property type="entry name" value="Serralysin-like_metalloprot_C"/>
</dbReference>
<dbReference type="Gene3D" id="2.150.10.10">
    <property type="entry name" value="Serralysin-like metalloprotease, C-terminal"/>
    <property type="match status" value="6"/>
</dbReference>
<dbReference type="PATRIC" id="fig|35806.4.peg.310"/>
<feature type="domain" description="Peptidase M10 serralysin C-terminal" evidence="5">
    <location>
        <begin position="619"/>
        <end position="782"/>
    </location>
</feature>
<dbReference type="PANTHER" id="PTHR38340">
    <property type="entry name" value="S-LAYER PROTEIN"/>
    <property type="match status" value="1"/>
</dbReference>
<dbReference type="Proteomes" id="UP000064912">
    <property type="component" value="Chromosome"/>
</dbReference>
<dbReference type="InterPro" id="IPR018511">
    <property type="entry name" value="Hemolysin-typ_Ca-bd_CS"/>
</dbReference>
<evidence type="ECO:0000313" key="6">
    <source>
        <dbReference type="EMBL" id="BAQ67475.1"/>
    </source>
</evidence>
<evidence type="ECO:0000313" key="7">
    <source>
        <dbReference type="Proteomes" id="UP000064912"/>
    </source>
</evidence>
<evidence type="ECO:0000256" key="4">
    <source>
        <dbReference type="ARBA" id="ARBA00022737"/>
    </source>
</evidence>
<evidence type="ECO:0000256" key="3">
    <source>
        <dbReference type="ARBA" id="ARBA00022525"/>
    </source>
</evidence>
<dbReference type="eggNOG" id="COG2931">
    <property type="taxonomic scope" value="Bacteria"/>
</dbReference>
<evidence type="ECO:0000256" key="1">
    <source>
        <dbReference type="ARBA" id="ARBA00001913"/>
    </source>
</evidence>